<sequence length="219" mass="25339">MIWLYFKLSRGINRTNVLTKFQEDQTINVASGVFTRQNSSCVQSTIYINRCHNNDKSARKTQRTDLFCAAHYIIRTNVLTNLYEEVLTRINSPPPGGHIHEDWTINVSFREKCPAPWRPYLQATRSIFELPQDIVGTNLLTKFHDDWTINVAYRVLTRFTYSIIRKNVPPSGSLAFQPTGTDFELTINVALRVLTRQMLTSYDGQKVITKAHHEHIVLR</sequence>
<reference evidence="1" key="2">
    <citation type="submission" date="2020-11" db="EMBL/GenBank/DDBJ databases">
        <authorList>
            <person name="McCartney M.A."/>
            <person name="Auch B."/>
            <person name="Kono T."/>
            <person name="Mallez S."/>
            <person name="Becker A."/>
            <person name="Gohl D.M."/>
            <person name="Silverstein K.A.T."/>
            <person name="Koren S."/>
            <person name="Bechman K.B."/>
            <person name="Herman A."/>
            <person name="Abrahante J.E."/>
            <person name="Garbe J."/>
        </authorList>
    </citation>
    <scope>NUCLEOTIDE SEQUENCE</scope>
    <source>
        <strain evidence="1">Duluth1</strain>
        <tissue evidence="1">Whole animal</tissue>
    </source>
</reference>
<evidence type="ECO:0000313" key="2">
    <source>
        <dbReference type="Proteomes" id="UP000828390"/>
    </source>
</evidence>
<accession>A0A9D4KSR9</accession>
<dbReference type="Proteomes" id="UP000828390">
    <property type="component" value="Unassembled WGS sequence"/>
</dbReference>
<organism evidence="1 2">
    <name type="scientific">Dreissena polymorpha</name>
    <name type="common">Zebra mussel</name>
    <name type="synonym">Mytilus polymorpha</name>
    <dbReference type="NCBI Taxonomy" id="45954"/>
    <lineage>
        <taxon>Eukaryota</taxon>
        <taxon>Metazoa</taxon>
        <taxon>Spiralia</taxon>
        <taxon>Lophotrochozoa</taxon>
        <taxon>Mollusca</taxon>
        <taxon>Bivalvia</taxon>
        <taxon>Autobranchia</taxon>
        <taxon>Heteroconchia</taxon>
        <taxon>Euheterodonta</taxon>
        <taxon>Imparidentia</taxon>
        <taxon>Neoheterodontei</taxon>
        <taxon>Myida</taxon>
        <taxon>Dreissenoidea</taxon>
        <taxon>Dreissenidae</taxon>
        <taxon>Dreissena</taxon>
    </lineage>
</organism>
<proteinExistence type="predicted"/>
<dbReference type="EMBL" id="JAIWYP010000003">
    <property type="protein sequence ID" value="KAH3845377.1"/>
    <property type="molecule type" value="Genomic_DNA"/>
</dbReference>
<gene>
    <name evidence="1" type="ORF">DPMN_087657</name>
</gene>
<comment type="caution">
    <text evidence="1">The sequence shown here is derived from an EMBL/GenBank/DDBJ whole genome shotgun (WGS) entry which is preliminary data.</text>
</comment>
<dbReference type="AlphaFoldDB" id="A0A9D4KSR9"/>
<evidence type="ECO:0000313" key="1">
    <source>
        <dbReference type="EMBL" id="KAH3845377.1"/>
    </source>
</evidence>
<keyword evidence="2" id="KW-1185">Reference proteome</keyword>
<name>A0A9D4KSR9_DREPO</name>
<reference evidence="1" key="1">
    <citation type="journal article" date="2019" name="bioRxiv">
        <title>The Genome of the Zebra Mussel, Dreissena polymorpha: A Resource for Invasive Species Research.</title>
        <authorList>
            <person name="McCartney M.A."/>
            <person name="Auch B."/>
            <person name="Kono T."/>
            <person name="Mallez S."/>
            <person name="Zhang Y."/>
            <person name="Obille A."/>
            <person name="Becker A."/>
            <person name="Abrahante J.E."/>
            <person name="Garbe J."/>
            <person name="Badalamenti J.P."/>
            <person name="Herman A."/>
            <person name="Mangelson H."/>
            <person name="Liachko I."/>
            <person name="Sullivan S."/>
            <person name="Sone E.D."/>
            <person name="Koren S."/>
            <person name="Silverstein K.A.T."/>
            <person name="Beckman K.B."/>
            <person name="Gohl D.M."/>
        </authorList>
    </citation>
    <scope>NUCLEOTIDE SEQUENCE</scope>
    <source>
        <strain evidence="1">Duluth1</strain>
        <tissue evidence="1">Whole animal</tissue>
    </source>
</reference>
<protein>
    <submittedName>
        <fullName evidence="1">Uncharacterized protein</fullName>
    </submittedName>
</protein>